<feature type="transmembrane region" description="Helical" evidence="1">
    <location>
        <begin position="192"/>
        <end position="213"/>
    </location>
</feature>
<evidence type="ECO:0000259" key="2">
    <source>
        <dbReference type="Pfam" id="PF02517"/>
    </source>
</evidence>
<keyword evidence="1" id="KW-0472">Membrane</keyword>
<feature type="transmembrane region" description="Helical" evidence="1">
    <location>
        <begin position="153"/>
        <end position="186"/>
    </location>
</feature>
<protein>
    <recommendedName>
        <fullName evidence="2">CAAX prenyl protease 2/Lysostaphin resistance protein A-like domain-containing protein</fullName>
    </recommendedName>
</protein>
<dbReference type="Pfam" id="PF02517">
    <property type="entry name" value="Rce1-like"/>
    <property type="match status" value="1"/>
</dbReference>
<feature type="transmembrane region" description="Helical" evidence="1">
    <location>
        <begin position="108"/>
        <end position="132"/>
    </location>
</feature>
<keyword evidence="1" id="KW-0812">Transmembrane</keyword>
<keyword evidence="1" id="KW-1133">Transmembrane helix</keyword>
<dbReference type="GO" id="GO:0004175">
    <property type="term" value="F:endopeptidase activity"/>
    <property type="evidence" value="ECO:0007669"/>
    <property type="project" value="UniProtKB-ARBA"/>
</dbReference>
<proteinExistence type="predicted"/>
<dbReference type="InterPro" id="IPR052710">
    <property type="entry name" value="CAAX_protease"/>
</dbReference>
<dbReference type="PANTHER" id="PTHR36435:SF1">
    <property type="entry name" value="CAAX AMINO TERMINAL PROTEASE FAMILY PROTEIN"/>
    <property type="match status" value="1"/>
</dbReference>
<dbReference type="InterPro" id="IPR003675">
    <property type="entry name" value="Rce1/LyrA-like_dom"/>
</dbReference>
<sequence>MFATTVVVVNLLDVARQLLFPVQTPWLEFLTGYVLQTVVLILIVYFWFWRRFPYDRKKISLHVHDIWTLIGYVVFIFMSYFAFVALLLRLQSFFELSFIPGLGEQPSLLAPLGDGIGIVIAFVIAILIAPVVEEYVFRGWGLICLPVDRLPAISLMLNGALFALFHFQLEVFLPLIFLGTMLAWVAYHSKSILPGIVFHMINNSLAFLVDYWLKSN</sequence>
<evidence type="ECO:0000256" key="1">
    <source>
        <dbReference type="SAM" id="Phobius"/>
    </source>
</evidence>
<name>A0A1F4XLS8_9BACT</name>
<comment type="caution">
    <text evidence="3">The sequence shown here is derived from an EMBL/GenBank/DDBJ whole genome shotgun (WGS) entry which is preliminary data.</text>
</comment>
<gene>
    <name evidence="3" type="ORF">A2V81_04645</name>
</gene>
<feature type="domain" description="CAAX prenyl protease 2/Lysostaphin resistance protein A-like" evidence="2">
    <location>
        <begin position="118"/>
        <end position="204"/>
    </location>
</feature>
<feature type="transmembrane region" description="Helical" evidence="1">
    <location>
        <begin position="26"/>
        <end position="48"/>
    </location>
</feature>
<dbReference type="PANTHER" id="PTHR36435">
    <property type="entry name" value="SLR1288 PROTEIN"/>
    <property type="match status" value="1"/>
</dbReference>
<dbReference type="EMBL" id="MEWR01000003">
    <property type="protein sequence ID" value="OGC82607.1"/>
    <property type="molecule type" value="Genomic_DNA"/>
</dbReference>
<feature type="transmembrane region" description="Helical" evidence="1">
    <location>
        <begin position="69"/>
        <end position="88"/>
    </location>
</feature>
<evidence type="ECO:0000313" key="3">
    <source>
        <dbReference type="EMBL" id="OGC82607.1"/>
    </source>
</evidence>
<dbReference type="Proteomes" id="UP000177614">
    <property type="component" value="Unassembled WGS sequence"/>
</dbReference>
<dbReference type="AlphaFoldDB" id="A0A1F4XLS8"/>
<organism evidence="3 4">
    <name type="scientific">Candidatus Abawacabacteria bacterium RBG_16_42_10</name>
    <dbReference type="NCBI Taxonomy" id="1817814"/>
    <lineage>
        <taxon>Bacteria</taxon>
        <taxon>Candidatus Abawacaibacteriota</taxon>
    </lineage>
</organism>
<evidence type="ECO:0000313" key="4">
    <source>
        <dbReference type="Proteomes" id="UP000177614"/>
    </source>
</evidence>
<dbReference type="GO" id="GO:0080120">
    <property type="term" value="P:CAAX-box protein maturation"/>
    <property type="evidence" value="ECO:0007669"/>
    <property type="project" value="UniProtKB-ARBA"/>
</dbReference>
<dbReference type="STRING" id="1817814.A2V81_04645"/>
<accession>A0A1F4XLS8</accession>
<reference evidence="3 4" key="1">
    <citation type="journal article" date="2016" name="Nat. Commun.">
        <title>Thousands of microbial genomes shed light on interconnected biogeochemical processes in an aquifer system.</title>
        <authorList>
            <person name="Anantharaman K."/>
            <person name="Brown C.T."/>
            <person name="Hug L.A."/>
            <person name="Sharon I."/>
            <person name="Castelle C.J."/>
            <person name="Probst A.J."/>
            <person name="Thomas B.C."/>
            <person name="Singh A."/>
            <person name="Wilkins M.J."/>
            <person name="Karaoz U."/>
            <person name="Brodie E.L."/>
            <person name="Williams K.H."/>
            <person name="Hubbard S.S."/>
            <person name="Banfield J.F."/>
        </authorList>
    </citation>
    <scope>NUCLEOTIDE SEQUENCE [LARGE SCALE GENOMIC DNA]</scope>
</reference>